<dbReference type="SUPFAM" id="SSF109604">
    <property type="entry name" value="HD-domain/PDEase-like"/>
    <property type="match status" value="1"/>
</dbReference>
<protein>
    <submittedName>
        <fullName evidence="2">HDOD domain-containing protein</fullName>
    </submittedName>
</protein>
<dbReference type="Proteomes" id="UP000294772">
    <property type="component" value="Unassembled WGS sequence"/>
</dbReference>
<proteinExistence type="predicted"/>
<dbReference type="Pfam" id="PF08668">
    <property type="entry name" value="HDOD"/>
    <property type="match status" value="1"/>
</dbReference>
<dbReference type="PANTHER" id="PTHR33525:SF4">
    <property type="entry name" value="CYCLIC DI-GMP PHOSPHODIESTERASE CDGJ"/>
    <property type="match status" value="1"/>
</dbReference>
<gene>
    <name evidence="2" type="ORF">EV676_10965</name>
</gene>
<comment type="caution">
    <text evidence="2">The sequence shown here is derived from an EMBL/GenBank/DDBJ whole genome shotgun (WGS) entry which is preliminary data.</text>
</comment>
<dbReference type="Gene3D" id="1.10.3210.10">
    <property type="entry name" value="Hypothetical protein af1432"/>
    <property type="match status" value="1"/>
</dbReference>
<dbReference type="EMBL" id="SLXF01000009">
    <property type="protein sequence ID" value="TCP04979.1"/>
    <property type="molecule type" value="Genomic_DNA"/>
</dbReference>
<name>A0AA46DBH5_9BURK</name>
<feature type="domain" description="HDOD" evidence="1">
    <location>
        <begin position="14"/>
        <end position="203"/>
    </location>
</feature>
<dbReference type="InterPro" id="IPR052340">
    <property type="entry name" value="RNase_Y/CdgJ"/>
</dbReference>
<reference evidence="2 3" key="1">
    <citation type="submission" date="2019-03" db="EMBL/GenBank/DDBJ databases">
        <title>Genomic Encyclopedia of Type Strains, Phase IV (KMG-IV): sequencing the most valuable type-strain genomes for metagenomic binning, comparative biology and taxonomic classification.</title>
        <authorList>
            <person name="Goeker M."/>
        </authorList>
    </citation>
    <scope>NUCLEOTIDE SEQUENCE [LARGE SCALE GENOMIC DNA]</scope>
    <source>
        <strain evidence="2 3">DSM 15264</strain>
    </source>
</reference>
<evidence type="ECO:0000313" key="2">
    <source>
        <dbReference type="EMBL" id="TCP04979.1"/>
    </source>
</evidence>
<dbReference type="InterPro" id="IPR013976">
    <property type="entry name" value="HDOD"/>
</dbReference>
<organism evidence="2 3">
    <name type="scientific">Caldimonas thermodepolymerans</name>
    <dbReference type="NCBI Taxonomy" id="215580"/>
    <lineage>
        <taxon>Bacteria</taxon>
        <taxon>Pseudomonadati</taxon>
        <taxon>Pseudomonadota</taxon>
        <taxon>Betaproteobacteria</taxon>
        <taxon>Burkholderiales</taxon>
        <taxon>Sphaerotilaceae</taxon>
        <taxon>Caldimonas</taxon>
    </lineage>
</organism>
<sequence>MPVDHTLRSLNIDLPAQPAVLVQLSLLLAEEEVDFKAMGSLIEGDMTLAAAVLKALNSPIYGLRQQVRTVQQALLYLGSNEVAAITYEMGLRSVFPSAPELDALWLRANRRGMLMALMARRLGLDTFVAHSAGLFEECGKAVMFRHAPERYGPMLRDAPADDLLVLQEMQAFGVSHDALGAALCQTWTLHPAAVTCVRYHVVVQSGGTWPDKPEARPLCALSAVAHYLMRAPDALEAAVRAAATLGGLDEVRFLEAAQDAYAVLRAAEA</sequence>
<evidence type="ECO:0000313" key="3">
    <source>
        <dbReference type="Proteomes" id="UP000294772"/>
    </source>
</evidence>
<dbReference type="RefSeq" id="WP_132765946.1">
    <property type="nucleotide sequence ID" value="NZ_CP110416.1"/>
</dbReference>
<dbReference type="PROSITE" id="PS51833">
    <property type="entry name" value="HDOD"/>
    <property type="match status" value="1"/>
</dbReference>
<accession>A0AA46DBH5</accession>
<dbReference type="PANTHER" id="PTHR33525">
    <property type="match status" value="1"/>
</dbReference>
<evidence type="ECO:0000259" key="1">
    <source>
        <dbReference type="PROSITE" id="PS51833"/>
    </source>
</evidence>
<dbReference type="AlphaFoldDB" id="A0AA46DBH5"/>